<evidence type="ECO:0000313" key="1">
    <source>
        <dbReference type="EMBL" id="GBP83830.1"/>
    </source>
</evidence>
<accession>A0A4C1Z818</accession>
<evidence type="ECO:0000313" key="2">
    <source>
        <dbReference type="Proteomes" id="UP000299102"/>
    </source>
</evidence>
<dbReference type="Proteomes" id="UP000299102">
    <property type="component" value="Unassembled WGS sequence"/>
</dbReference>
<proteinExistence type="predicted"/>
<gene>
    <name evidence="1" type="ORF">EVAR_64755_1</name>
</gene>
<sequence length="83" mass="9644">MSDFQGLMMETEGSDSELEVWKLHHETLKVNRSQNTFQGNSNKPKYGYDILFRYDMVIPVPTVGLHDQTLKANYGQSPLKKFY</sequence>
<name>A0A4C1Z818_EUMVA</name>
<dbReference type="EMBL" id="BGZK01001642">
    <property type="protein sequence ID" value="GBP83830.1"/>
    <property type="molecule type" value="Genomic_DNA"/>
</dbReference>
<reference evidence="1 2" key="1">
    <citation type="journal article" date="2019" name="Commun. Biol.">
        <title>The bagworm genome reveals a unique fibroin gene that provides high tensile strength.</title>
        <authorList>
            <person name="Kono N."/>
            <person name="Nakamura H."/>
            <person name="Ohtoshi R."/>
            <person name="Tomita M."/>
            <person name="Numata K."/>
            <person name="Arakawa K."/>
        </authorList>
    </citation>
    <scope>NUCLEOTIDE SEQUENCE [LARGE SCALE GENOMIC DNA]</scope>
</reference>
<keyword evidence="2" id="KW-1185">Reference proteome</keyword>
<organism evidence="1 2">
    <name type="scientific">Eumeta variegata</name>
    <name type="common">Bagworm moth</name>
    <name type="synonym">Eumeta japonica</name>
    <dbReference type="NCBI Taxonomy" id="151549"/>
    <lineage>
        <taxon>Eukaryota</taxon>
        <taxon>Metazoa</taxon>
        <taxon>Ecdysozoa</taxon>
        <taxon>Arthropoda</taxon>
        <taxon>Hexapoda</taxon>
        <taxon>Insecta</taxon>
        <taxon>Pterygota</taxon>
        <taxon>Neoptera</taxon>
        <taxon>Endopterygota</taxon>
        <taxon>Lepidoptera</taxon>
        <taxon>Glossata</taxon>
        <taxon>Ditrysia</taxon>
        <taxon>Tineoidea</taxon>
        <taxon>Psychidae</taxon>
        <taxon>Oiketicinae</taxon>
        <taxon>Eumeta</taxon>
    </lineage>
</organism>
<protein>
    <submittedName>
        <fullName evidence="1">Uncharacterized protein</fullName>
    </submittedName>
</protein>
<dbReference type="AlphaFoldDB" id="A0A4C1Z818"/>
<dbReference type="OrthoDB" id="408743at2759"/>
<comment type="caution">
    <text evidence="1">The sequence shown here is derived from an EMBL/GenBank/DDBJ whole genome shotgun (WGS) entry which is preliminary data.</text>
</comment>